<reference evidence="2" key="1">
    <citation type="submission" date="2022-05" db="EMBL/GenBank/DDBJ databases">
        <authorList>
            <person name="Okamura Y."/>
        </authorList>
    </citation>
    <scope>NUCLEOTIDE SEQUENCE</scope>
</reference>
<keyword evidence="3" id="KW-1185">Reference proteome</keyword>
<evidence type="ECO:0000313" key="3">
    <source>
        <dbReference type="Proteomes" id="UP001152562"/>
    </source>
</evidence>
<proteinExistence type="predicted"/>
<sequence>MKTFVFLVVLFVVVAFAASTDDTGESVNTMIKRLPRDTIFVKPPPGCGMPFLECRNRCIRSGHLSGGYCTMTGCVCLR</sequence>
<dbReference type="Proteomes" id="UP001152562">
    <property type="component" value="Unassembled WGS sequence"/>
</dbReference>
<evidence type="ECO:0000313" key="2">
    <source>
        <dbReference type="EMBL" id="CAH4036522.1"/>
    </source>
</evidence>
<protein>
    <submittedName>
        <fullName evidence="2">Uncharacterized protein</fullName>
    </submittedName>
</protein>
<gene>
    <name evidence="2" type="ORF">PIBRA_LOCUS12310</name>
</gene>
<feature type="chain" id="PRO_5040454266" evidence="1">
    <location>
        <begin position="20"/>
        <end position="78"/>
    </location>
</feature>
<evidence type="ECO:0000256" key="1">
    <source>
        <dbReference type="SAM" id="SignalP"/>
    </source>
</evidence>
<comment type="caution">
    <text evidence="2">The sequence shown here is derived from an EMBL/GenBank/DDBJ whole genome shotgun (WGS) entry which is preliminary data.</text>
</comment>
<accession>A0A9P0TZI8</accession>
<dbReference type="EMBL" id="CALOZG010000075">
    <property type="protein sequence ID" value="CAH4036522.1"/>
    <property type="molecule type" value="Genomic_DNA"/>
</dbReference>
<organism evidence="2 3">
    <name type="scientific">Pieris brassicae</name>
    <name type="common">White butterfly</name>
    <name type="synonym">Large white butterfly</name>
    <dbReference type="NCBI Taxonomy" id="7116"/>
    <lineage>
        <taxon>Eukaryota</taxon>
        <taxon>Metazoa</taxon>
        <taxon>Ecdysozoa</taxon>
        <taxon>Arthropoda</taxon>
        <taxon>Hexapoda</taxon>
        <taxon>Insecta</taxon>
        <taxon>Pterygota</taxon>
        <taxon>Neoptera</taxon>
        <taxon>Endopterygota</taxon>
        <taxon>Lepidoptera</taxon>
        <taxon>Glossata</taxon>
        <taxon>Ditrysia</taxon>
        <taxon>Papilionoidea</taxon>
        <taxon>Pieridae</taxon>
        <taxon>Pierinae</taxon>
        <taxon>Pieris</taxon>
    </lineage>
</organism>
<dbReference type="AlphaFoldDB" id="A0A9P0TZI8"/>
<name>A0A9P0TZI8_PIEBR</name>
<keyword evidence="1" id="KW-0732">Signal</keyword>
<feature type="signal peptide" evidence="1">
    <location>
        <begin position="1"/>
        <end position="19"/>
    </location>
</feature>